<feature type="domain" description="Protein kinase" evidence="2">
    <location>
        <begin position="37"/>
        <end position="300"/>
    </location>
</feature>
<keyword evidence="3" id="KW-0808">Transferase</keyword>
<dbReference type="InterPro" id="IPR042095">
    <property type="entry name" value="SUMF_sf"/>
</dbReference>
<dbReference type="CDD" id="cd14014">
    <property type="entry name" value="STKc_PknB_like"/>
    <property type="match status" value="1"/>
</dbReference>
<dbReference type="InterPro" id="IPR000719">
    <property type="entry name" value="Prot_kinase_dom"/>
</dbReference>
<gene>
    <name evidence="3" type="ORF">PN451_03180</name>
</gene>
<dbReference type="InterPro" id="IPR005532">
    <property type="entry name" value="SUMF_dom"/>
</dbReference>
<dbReference type="InterPro" id="IPR011009">
    <property type="entry name" value="Kinase-like_dom_sf"/>
</dbReference>
<dbReference type="RefSeq" id="WP_271794898.1">
    <property type="nucleotide sequence ID" value="NZ_JAQMUC010000018.1"/>
</dbReference>
<dbReference type="GO" id="GO:0016301">
    <property type="term" value="F:kinase activity"/>
    <property type="evidence" value="ECO:0007669"/>
    <property type="project" value="UniProtKB-KW"/>
</dbReference>
<dbReference type="InterPro" id="IPR051043">
    <property type="entry name" value="Sulfatase_Mod_Factor_Kinase"/>
</dbReference>
<dbReference type="Gene3D" id="1.10.510.10">
    <property type="entry name" value="Transferase(Phosphotransferase) domain 1"/>
    <property type="match status" value="1"/>
</dbReference>
<comment type="caution">
    <text evidence="3">The sequence shown here is derived from an EMBL/GenBank/DDBJ whole genome shotgun (WGS) entry which is preliminary data.</text>
</comment>
<dbReference type="SUPFAM" id="SSF56112">
    <property type="entry name" value="Protein kinase-like (PK-like)"/>
    <property type="match status" value="1"/>
</dbReference>
<feature type="compositionally biased region" description="Low complexity" evidence="1">
    <location>
        <begin position="367"/>
        <end position="388"/>
    </location>
</feature>
<dbReference type="Proteomes" id="UP001211249">
    <property type="component" value="Unassembled WGS sequence"/>
</dbReference>
<dbReference type="NCBIfam" id="NF045510">
    <property type="entry name" value="4Cys_prefix_kin"/>
    <property type="match status" value="1"/>
</dbReference>
<dbReference type="PROSITE" id="PS50011">
    <property type="entry name" value="PROTEIN_KINASE_DOM"/>
    <property type="match status" value="1"/>
</dbReference>
<keyword evidence="3" id="KW-0418">Kinase</keyword>
<dbReference type="EMBL" id="JAQMUC010000018">
    <property type="protein sequence ID" value="MDB9534859.1"/>
    <property type="molecule type" value="Genomic_DNA"/>
</dbReference>
<proteinExistence type="predicted"/>
<accession>A0ABT5AC38</accession>
<organism evidence="3 4">
    <name type="scientific">Dolichospermum planctonicum CS-1226</name>
    <dbReference type="NCBI Taxonomy" id="3021751"/>
    <lineage>
        <taxon>Bacteria</taxon>
        <taxon>Bacillati</taxon>
        <taxon>Cyanobacteriota</taxon>
        <taxon>Cyanophyceae</taxon>
        <taxon>Nostocales</taxon>
        <taxon>Aphanizomenonaceae</taxon>
        <taxon>Dolichospermum</taxon>
        <taxon>Dolichospermum planctonicum</taxon>
    </lineage>
</organism>
<protein>
    <submittedName>
        <fullName evidence="3">Bifunctional serine/threonine-protein kinase/formylglycine-generating enzyme family protein</fullName>
    </submittedName>
</protein>
<feature type="region of interest" description="Disordered" evidence="1">
    <location>
        <begin position="363"/>
        <end position="388"/>
    </location>
</feature>
<reference evidence="3 4" key="1">
    <citation type="submission" date="2023-01" db="EMBL/GenBank/DDBJ databases">
        <title>Genomes from the Australian National Cyanobacteria Reference Collection.</title>
        <authorList>
            <person name="Willis A."/>
            <person name="Lee E.M.F."/>
        </authorList>
    </citation>
    <scope>NUCLEOTIDE SEQUENCE [LARGE SCALE GENOMIC DNA]</scope>
    <source>
        <strain evidence="3 4">CS-1226</strain>
    </source>
</reference>
<dbReference type="SUPFAM" id="SSF56436">
    <property type="entry name" value="C-type lectin-like"/>
    <property type="match status" value="1"/>
</dbReference>
<evidence type="ECO:0000259" key="2">
    <source>
        <dbReference type="PROSITE" id="PS50011"/>
    </source>
</evidence>
<sequence>MICCLNPDCSQPINPDHNKFCQSCKTPLIPLLISRFRVLRVLSNEGGFGRTYLAEDSQKLNEPCVIKQLAPKQSGTYALKKATELFIEEAKRLQDLGEHPQIPTLFAYFEDNGFLYLVQQFIKGDNLLDELAQKGKYNEIQIRELLLDLLPSLKFIHERQVIHRDIKPQNIMRRASDGKLVLIDFGASKQLTITVHTQIGTQIGSYGYSPLEQIQGGEAYPASDLFALGATCFHLLTGVNPFNLWTINGFSWVNNWRQHLPSPVSQDLGKVLDKLLKIEIQERYQSADQVIKDIQIPPTIYVPPGGNQISQNQISQNQISQNQISGNSPTTINRRGFIYGGLFLGGVTVAFIGQSLFSRQQNQTLIPENTPTPENTTTPENTPTPENNLKTFSFEVVSTDATGNIINRRNESATYFTEDLGNGVTLEMVEIPGGTFIMGSPENEAGRFSNEGPRHQVTVPAFFMAKYELTQAQYQAIMGSNPSAFKGNNRPVERVSWNDAVTFCERLSQKTQKNYRLPSEAEWEYACRAGTTTPFYFGESITPELVNYNGNSTYASAPKGQYREKTTDVGSFPPNAFGLYDMHGNVLEWCFDDYIDNYSDAPKDGSALTGRSSIKLLRGGFWFFDPANCRSAFRFNHNLVNYYDDIGFRVVCSGAART</sequence>
<name>A0ABT5AC38_9CYAN</name>
<evidence type="ECO:0000313" key="4">
    <source>
        <dbReference type="Proteomes" id="UP001211249"/>
    </source>
</evidence>
<dbReference type="InterPro" id="IPR016187">
    <property type="entry name" value="CTDL_fold"/>
</dbReference>
<dbReference type="PANTHER" id="PTHR23150">
    <property type="entry name" value="SULFATASE MODIFYING FACTOR 1, 2"/>
    <property type="match status" value="1"/>
</dbReference>
<dbReference type="Gene3D" id="3.90.1580.10">
    <property type="entry name" value="paralog of FGE (formylglycine-generating enzyme)"/>
    <property type="match status" value="1"/>
</dbReference>
<keyword evidence="4" id="KW-1185">Reference proteome</keyword>
<evidence type="ECO:0000256" key="1">
    <source>
        <dbReference type="SAM" id="MobiDB-lite"/>
    </source>
</evidence>
<evidence type="ECO:0000313" key="3">
    <source>
        <dbReference type="EMBL" id="MDB9534859.1"/>
    </source>
</evidence>
<dbReference type="PANTHER" id="PTHR23150:SF19">
    <property type="entry name" value="FORMYLGLYCINE-GENERATING ENZYME"/>
    <property type="match status" value="1"/>
</dbReference>
<dbReference type="SMART" id="SM00220">
    <property type="entry name" value="S_TKc"/>
    <property type="match status" value="1"/>
</dbReference>
<dbReference type="Pfam" id="PF00069">
    <property type="entry name" value="Pkinase"/>
    <property type="match status" value="1"/>
</dbReference>
<dbReference type="Pfam" id="PF03781">
    <property type="entry name" value="FGE-sulfatase"/>
    <property type="match status" value="1"/>
</dbReference>